<evidence type="ECO:0000313" key="2">
    <source>
        <dbReference type="EMBL" id="AWB26280.1"/>
    </source>
</evidence>
<organism evidence="2 3">
    <name type="scientific">Halococcoides cellulosivorans</name>
    <dbReference type="NCBI Taxonomy" id="1679096"/>
    <lineage>
        <taxon>Archaea</taxon>
        <taxon>Methanobacteriati</taxon>
        <taxon>Methanobacteriota</taxon>
        <taxon>Stenosarchaea group</taxon>
        <taxon>Halobacteria</taxon>
        <taxon>Halobacteriales</taxon>
        <taxon>Haloarculaceae</taxon>
        <taxon>Halococcoides</taxon>
    </lineage>
</organism>
<keyword evidence="1" id="KW-0812">Transmembrane</keyword>
<sequence>MDRTRQYGVLSALLAVFAGLGYAGFVATGGAVPYGKRFATSIQRGVESGGGSLVDLGRGVILAGPIQSSVVEFVSVLGVLTAAGVVLYRYADRLAERGR</sequence>
<keyword evidence="1" id="KW-0472">Membrane</keyword>
<keyword evidence="1" id="KW-1133">Transmembrane helix</keyword>
<evidence type="ECO:0000313" key="3">
    <source>
        <dbReference type="Proteomes" id="UP000244727"/>
    </source>
</evidence>
<dbReference type="KEGG" id="harc:HARCEL1_00380"/>
<gene>
    <name evidence="2" type="ORF">HARCEL1_00380</name>
</gene>
<reference evidence="2 3" key="1">
    <citation type="submission" date="2018-04" db="EMBL/GenBank/DDBJ databases">
        <title>Halococcoides cellulosivorans gen. nov., sp. nov., an extremely halophilic cellulose-utilizing haloarchaeon from hypersaline lakes.</title>
        <authorList>
            <person name="Sorokin D.Y."/>
            <person name="Toshchakov S.V."/>
            <person name="Samarov N.I."/>
            <person name="Korzhenkov A."/>
            <person name="Kublanov I.V."/>
        </authorList>
    </citation>
    <scope>NUCLEOTIDE SEQUENCE [LARGE SCALE GENOMIC DNA]</scope>
    <source>
        <strain evidence="2 3">HArcel1</strain>
    </source>
</reference>
<dbReference type="GeneID" id="36510917"/>
<protein>
    <submittedName>
        <fullName evidence="2">Cobalamin transport operon protein</fullName>
    </submittedName>
</protein>
<dbReference type="AlphaFoldDB" id="A0A2R4WXN4"/>
<name>A0A2R4WXN4_9EURY</name>
<accession>A0A2R4WXN4</accession>
<proteinExistence type="predicted"/>
<keyword evidence="3" id="KW-1185">Reference proteome</keyword>
<dbReference type="EMBL" id="CP028858">
    <property type="protein sequence ID" value="AWB26280.1"/>
    <property type="molecule type" value="Genomic_DNA"/>
</dbReference>
<dbReference type="RefSeq" id="WP_108380649.1">
    <property type="nucleotide sequence ID" value="NZ_CP028858.1"/>
</dbReference>
<dbReference type="Proteomes" id="UP000244727">
    <property type="component" value="Chromosome"/>
</dbReference>
<evidence type="ECO:0000256" key="1">
    <source>
        <dbReference type="SAM" id="Phobius"/>
    </source>
</evidence>
<feature type="transmembrane region" description="Helical" evidence="1">
    <location>
        <begin position="73"/>
        <end position="91"/>
    </location>
</feature>